<name>A0A0N0LZJ7_9GAMM</name>
<feature type="chain" id="PRO_5005855214" description="Lipoprotein" evidence="1">
    <location>
        <begin position="23"/>
        <end position="186"/>
    </location>
</feature>
<feature type="signal peptide" evidence="1">
    <location>
        <begin position="1"/>
        <end position="22"/>
    </location>
</feature>
<reference evidence="2 3" key="1">
    <citation type="submission" date="2015-08" db="EMBL/GenBank/DDBJ databases">
        <title>Draft Genome Sequence of Pseudoalteromonas porphyrae UCD-SED14.</title>
        <authorList>
            <person name="Coil D.A."/>
            <person name="Jospin G."/>
            <person name="Lee R.D."/>
            <person name="Eisen J.A."/>
        </authorList>
    </citation>
    <scope>NUCLEOTIDE SEQUENCE [LARGE SCALE GENOMIC DNA]</scope>
    <source>
        <strain evidence="2 3">UCD-SED14</strain>
    </source>
</reference>
<evidence type="ECO:0008006" key="4">
    <source>
        <dbReference type="Google" id="ProtNLM"/>
    </source>
</evidence>
<proteinExistence type="predicted"/>
<gene>
    <name evidence="2" type="ORF">ADS77_11390</name>
</gene>
<evidence type="ECO:0000313" key="3">
    <source>
        <dbReference type="Proteomes" id="UP000037848"/>
    </source>
</evidence>
<keyword evidence="1" id="KW-0732">Signal</keyword>
<dbReference type="Proteomes" id="UP000037848">
    <property type="component" value="Unassembled WGS sequence"/>
</dbReference>
<evidence type="ECO:0000256" key="1">
    <source>
        <dbReference type="SAM" id="SignalP"/>
    </source>
</evidence>
<evidence type="ECO:0000313" key="2">
    <source>
        <dbReference type="EMBL" id="KPH62978.1"/>
    </source>
</evidence>
<sequence length="186" mass="21138">MKISFKLLLLMLLFLIPACSYEVDTEGSYKSYRYYRIDGEVLEINLKSKIVLEGSGVNSLSNCNIDGFRKCFIFDSTIIAIPRESVLPSGSFEKYSSGNVLGGRLKYNITKTELDLGGNNYSGFFITIGERPKLIDEGKVYGSYFYSLEHGVLIFEHYDYVSDDYTKIGDNLFLISRTLWSDEGIR</sequence>
<dbReference type="EMBL" id="LHPH01000011">
    <property type="protein sequence ID" value="KPH62978.1"/>
    <property type="molecule type" value="Genomic_DNA"/>
</dbReference>
<accession>A0A0N0LZJ7</accession>
<keyword evidence="3" id="KW-1185">Reference proteome</keyword>
<protein>
    <recommendedName>
        <fullName evidence="4">Lipoprotein</fullName>
    </recommendedName>
</protein>
<dbReference type="RefSeq" id="WP_054205316.1">
    <property type="nucleotide sequence ID" value="NZ_LHPH01000011.1"/>
</dbReference>
<organism evidence="2 3">
    <name type="scientific">Pseudoalteromonas porphyrae</name>
    <dbReference type="NCBI Taxonomy" id="187330"/>
    <lineage>
        <taxon>Bacteria</taxon>
        <taxon>Pseudomonadati</taxon>
        <taxon>Pseudomonadota</taxon>
        <taxon>Gammaproteobacteria</taxon>
        <taxon>Alteromonadales</taxon>
        <taxon>Pseudoalteromonadaceae</taxon>
        <taxon>Pseudoalteromonas</taxon>
    </lineage>
</organism>
<dbReference type="PATRIC" id="fig|187330.3.peg.4410"/>
<dbReference type="AlphaFoldDB" id="A0A0N0LZJ7"/>
<comment type="caution">
    <text evidence="2">The sequence shown here is derived from an EMBL/GenBank/DDBJ whole genome shotgun (WGS) entry which is preliminary data.</text>
</comment>